<evidence type="ECO:0000256" key="2">
    <source>
        <dbReference type="ARBA" id="ARBA00004496"/>
    </source>
</evidence>
<name>A0ABQ0ADJ9_9GAMM</name>
<evidence type="ECO:0000256" key="10">
    <source>
        <dbReference type="RuleBase" id="RU003915"/>
    </source>
</evidence>
<proteinExistence type="inferred from homology"/>
<dbReference type="InterPro" id="IPR001179">
    <property type="entry name" value="PPIase_FKBP_dom"/>
</dbReference>
<dbReference type="Pfam" id="PF00254">
    <property type="entry name" value="FKBP_C"/>
    <property type="match status" value="1"/>
</dbReference>
<dbReference type="Proteomes" id="UP001465153">
    <property type="component" value="Unassembled WGS sequence"/>
</dbReference>
<comment type="similarity">
    <text evidence="3 10">Belongs to the FKBP-type PPIase family.</text>
</comment>
<evidence type="ECO:0000256" key="5">
    <source>
        <dbReference type="ARBA" id="ARBA00023110"/>
    </source>
</evidence>
<feature type="domain" description="PPIase FKBP-type" evidence="11">
    <location>
        <begin position="6"/>
        <end position="84"/>
    </location>
</feature>
<keyword evidence="5 9" id="KW-0697">Rotamase</keyword>
<evidence type="ECO:0000256" key="3">
    <source>
        <dbReference type="ARBA" id="ARBA00006577"/>
    </source>
</evidence>
<dbReference type="RefSeq" id="WP_353304180.1">
    <property type="nucleotide sequence ID" value="NZ_BAABWN010000014.1"/>
</dbReference>
<gene>
    <name evidence="12" type="ORF">NBRC116591_35220</name>
</gene>
<evidence type="ECO:0000256" key="8">
    <source>
        <dbReference type="ARBA" id="ARBA00037071"/>
    </source>
</evidence>
<evidence type="ECO:0000256" key="6">
    <source>
        <dbReference type="ARBA" id="ARBA00023186"/>
    </source>
</evidence>
<evidence type="ECO:0000259" key="11">
    <source>
        <dbReference type="PROSITE" id="PS50059"/>
    </source>
</evidence>
<reference evidence="12 13" key="1">
    <citation type="submission" date="2024-04" db="EMBL/GenBank/DDBJ databases">
        <title>Draft genome sequence of Sessilibacter corallicola NBRC 116591.</title>
        <authorList>
            <person name="Miyakawa T."/>
            <person name="Kusuya Y."/>
            <person name="Miura T."/>
        </authorList>
    </citation>
    <scope>NUCLEOTIDE SEQUENCE [LARGE SCALE GENOMIC DNA]</scope>
    <source>
        <strain evidence="12 13">KU-00831-HH</strain>
    </source>
</reference>
<evidence type="ECO:0000313" key="12">
    <source>
        <dbReference type="EMBL" id="GAA6169711.1"/>
    </source>
</evidence>
<keyword evidence="13" id="KW-1185">Reference proteome</keyword>
<comment type="function">
    <text evidence="8">Also involved in hydrogenase metallocenter assembly, probably by participating in the nickel insertion step. This function in hydrogenase biosynthesis requires chaperone activity and the presence of the metal-binding domain, but not PPIase activity.</text>
</comment>
<accession>A0ABQ0ADJ9</accession>
<dbReference type="InterPro" id="IPR046357">
    <property type="entry name" value="PPIase_dom_sf"/>
</dbReference>
<dbReference type="PANTHER" id="PTHR47861:SF3">
    <property type="entry name" value="FKBP-TYPE PEPTIDYL-PROLYL CIS-TRANS ISOMERASE SLYD"/>
    <property type="match status" value="1"/>
</dbReference>
<comment type="subcellular location">
    <subcellularLocation>
        <location evidence="2">Cytoplasm</location>
    </subcellularLocation>
</comment>
<evidence type="ECO:0000256" key="4">
    <source>
        <dbReference type="ARBA" id="ARBA00022490"/>
    </source>
</evidence>
<dbReference type="SUPFAM" id="SSF54534">
    <property type="entry name" value="FKBP-like"/>
    <property type="match status" value="1"/>
</dbReference>
<comment type="catalytic activity">
    <reaction evidence="1 9 10">
        <text>[protein]-peptidylproline (omega=180) = [protein]-peptidylproline (omega=0)</text>
        <dbReference type="Rhea" id="RHEA:16237"/>
        <dbReference type="Rhea" id="RHEA-COMP:10747"/>
        <dbReference type="Rhea" id="RHEA-COMP:10748"/>
        <dbReference type="ChEBI" id="CHEBI:83833"/>
        <dbReference type="ChEBI" id="CHEBI:83834"/>
        <dbReference type="EC" id="5.2.1.8"/>
    </reaction>
</comment>
<dbReference type="EC" id="5.2.1.8" evidence="10"/>
<evidence type="ECO:0000256" key="7">
    <source>
        <dbReference type="ARBA" id="ARBA00023235"/>
    </source>
</evidence>
<evidence type="ECO:0000313" key="13">
    <source>
        <dbReference type="Proteomes" id="UP001465153"/>
    </source>
</evidence>
<organism evidence="12 13">
    <name type="scientific">Sessilibacter corallicola</name>
    <dbReference type="NCBI Taxonomy" id="2904075"/>
    <lineage>
        <taxon>Bacteria</taxon>
        <taxon>Pseudomonadati</taxon>
        <taxon>Pseudomonadota</taxon>
        <taxon>Gammaproteobacteria</taxon>
        <taxon>Cellvibrionales</taxon>
        <taxon>Cellvibrionaceae</taxon>
        <taxon>Sessilibacter</taxon>
    </lineage>
</organism>
<keyword evidence="4" id="KW-0963">Cytoplasm</keyword>
<comment type="caution">
    <text evidence="12">The sequence shown here is derived from an EMBL/GenBank/DDBJ whole genome shotgun (WGS) entry which is preliminary data.</text>
</comment>
<dbReference type="PANTHER" id="PTHR47861">
    <property type="entry name" value="FKBP-TYPE PEPTIDYL-PROLYL CIS-TRANS ISOMERASE SLYD"/>
    <property type="match status" value="1"/>
</dbReference>
<sequence length="160" mass="17597">MNIEHNKVVQLHYTLTENNQQLETTKDGDPVLYLHGHNNMLAGIENGLEGKHAGDSTTIVLEPKDAYGEAKEAAPRRIPRKHILTKGKLKPEMIVDVNTTEGPVPAKVLKVGLKTVDVDTNHPYAGKTLTFEIEVIDVRDASQEEINHGHAHGIGGHNHN</sequence>
<dbReference type="GO" id="GO:0016853">
    <property type="term" value="F:isomerase activity"/>
    <property type="evidence" value="ECO:0007669"/>
    <property type="project" value="UniProtKB-KW"/>
</dbReference>
<dbReference type="EMBL" id="BAABWN010000014">
    <property type="protein sequence ID" value="GAA6169711.1"/>
    <property type="molecule type" value="Genomic_DNA"/>
</dbReference>
<dbReference type="Gene3D" id="3.10.50.40">
    <property type="match status" value="1"/>
</dbReference>
<keyword evidence="6" id="KW-0143">Chaperone</keyword>
<dbReference type="PROSITE" id="PS50059">
    <property type="entry name" value="FKBP_PPIASE"/>
    <property type="match status" value="1"/>
</dbReference>
<evidence type="ECO:0000256" key="9">
    <source>
        <dbReference type="PROSITE-ProRule" id="PRU00277"/>
    </source>
</evidence>
<evidence type="ECO:0000256" key="1">
    <source>
        <dbReference type="ARBA" id="ARBA00000971"/>
    </source>
</evidence>
<keyword evidence="7 9" id="KW-0413">Isomerase</keyword>
<protein>
    <recommendedName>
        <fullName evidence="10">Peptidyl-prolyl cis-trans isomerase</fullName>
        <ecNumber evidence="10">5.2.1.8</ecNumber>
    </recommendedName>
</protein>